<protein>
    <submittedName>
        <fullName evidence="1">Uncharacterized protein</fullName>
    </submittedName>
</protein>
<sequence length="64" mass="7508">MHAVYNPITHNSHLLPPKQAEPVNAASFQILFAEFFDDQLLIPFYNRRRFTGNLYLSAIHSYRD</sequence>
<evidence type="ECO:0000313" key="1">
    <source>
        <dbReference type="EMBL" id="KAF5817974.1"/>
    </source>
</evidence>
<reference evidence="1" key="1">
    <citation type="journal article" date="2017" name="Nature">
        <title>The sunflower genome provides insights into oil metabolism, flowering and Asterid evolution.</title>
        <authorList>
            <person name="Badouin H."/>
            <person name="Gouzy J."/>
            <person name="Grassa C.J."/>
            <person name="Murat F."/>
            <person name="Staton S.E."/>
            <person name="Cottret L."/>
            <person name="Lelandais-Briere C."/>
            <person name="Owens G.L."/>
            <person name="Carrere S."/>
            <person name="Mayjonade B."/>
            <person name="Legrand L."/>
            <person name="Gill N."/>
            <person name="Kane N.C."/>
            <person name="Bowers J.E."/>
            <person name="Hubner S."/>
            <person name="Bellec A."/>
            <person name="Berard A."/>
            <person name="Berges H."/>
            <person name="Blanchet N."/>
            <person name="Boniface M.C."/>
            <person name="Brunel D."/>
            <person name="Catrice O."/>
            <person name="Chaidir N."/>
            <person name="Claudel C."/>
            <person name="Donnadieu C."/>
            <person name="Faraut T."/>
            <person name="Fievet G."/>
            <person name="Helmstetter N."/>
            <person name="King M."/>
            <person name="Knapp S.J."/>
            <person name="Lai Z."/>
            <person name="Le Paslier M.C."/>
            <person name="Lippi Y."/>
            <person name="Lorenzon L."/>
            <person name="Mandel J.R."/>
            <person name="Marage G."/>
            <person name="Marchand G."/>
            <person name="Marquand E."/>
            <person name="Bret-Mestries E."/>
            <person name="Morien E."/>
            <person name="Nambeesan S."/>
            <person name="Nguyen T."/>
            <person name="Pegot-Espagnet P."/>
            <person name="Pouilly N."/>
            <person name="Raftis F."/>
            <person name="Sallet E."/>
            <person name="Schiex T."/>
            <person name="Thomas J."/>
            <person name="Vandecasteele C."/>
            <person name="Vares D."/>
            <person name="Vear F."/>
            <person name="Vautrin S."/>
            <person name="Crespi M."/>
            <person name="Mangin B."/>
            <person name="Burke J.M."/>
            <person name="Salse J."/>
            <person name="Munos S."/>
            <person name="Vincourt P."/>
            <person name="Rieseberg L.H."/>
            <person name="Langlade N.B."/>
        </authorList>
    </citation>
    <scope>NUCLEOTIDE SEQUENCE</scope>
    <source>
        <tissue evidence="1">Leaves</tissue>
    </source>
</reference>
<comment type="caution">
    <text evidence="1">The sequence shown here is derived from an EMBL/GenBank/DDBJ whole genome shotgun (WGS) entry which is preliminary data.</text>
</comment>
<name>A0A9K3JMX1_HELAN</name>
<organism evidence="1 2">
    <name type="scientific">Helianthus annuus</name>
    <name type="common">Common sunflower</name>
    <dbReference type="NCBI Taxonomy" id="4232"/>
    <lineage>
        <taxon>Eukaryota</taxon>
        <taxon>Viridiplantae</taxon>
        <taxon>Streptophyta</taxon>
        <taxon>Embryophyta</taxon>
        <taxon>Tracheophyta</taxon>
        <taxon>Spermatophyta</taxon>
        <taxon>Magnoliopsida</taxon>
        <taxon>eudicotyledons</taxon>
        <taxon>Gunneridae</taxon>
        <taxon>Pentapetalae</taxon>
        <taxon>asterids</taxon>
        <taxon>campanulids</taxon>
        <taxon>Asterales</taxon>
        <taxon>Asteraceae</taxon>
        <taxon>Asteroideae</taxon>
        <taxon>Heliantheae alliance</taxon>
        <taxon>Heliantheae</taxon>
        <taxon>Helianthus</taxon>
    </lineage>
</organism>
<gene>
    <name evidence="1" type="ORF">HanXRQr2_Chr02g0059351</name>
</gene>
<dbReference type="Proteomes" id="UP000215914">
    <property type="component" value="Unassembled WGS sequence"/>
</dbReference>
<accession>A0A9K3JMX1</accession>
<dbReference type="Gramene" id="mRNA:HanXRQr2_Chr02g0059351">
    <property type="protein sequence ID" value="CDS:HanXRQr2_Chr02g0059351.1"/>
    <property type="gene ID" value="HanXRQr2_Chr02g0059351"/>
</dbReference>
<dbReference type="EMBL" id="MNCJ02000317">
    <property type="protein sequence ID" value="KAF5817974.1"/>
    <property type="molecule type" value="Genomic_DNA"/>
</dbReference>
<proteinExistence type="predicted"/>
<dbReference type="AlphaFoldDB" id="A0A9K3JMX1"/>
<reference evidence="1" key="2">
    <citation type="submission" date="2020-06" db="EMBL/GenBank/DDBJ databases">
        <title>Helianthus annuus Genome sequencing and assembly Release 2.</title>
        <authorList>
            <person name="Gouzy J."/>
            <person name="Langlade N."/>
            <person name="Munos S."/>
        </authorList>
    </citation>
    <scope>NUCLEOTIDE SEQUENCE</scope>
    <source>
        <tissue evidence="1">Leaves</tissue>
    </source>
</reference>
<evidence type="ECO:0000313" key="2">
    <source>
        <dbReference type="Proteomes" id="UP000215914"/>
    </source>
</evidence>
<keyword evidence="2" id="KW-1185">Reference proteome</keyword>